<dbReference type="Proteomes" id="UP001295469">
    <property type="component" value="Chromosome C02"/>
</dbReference>
<name>A0A816JZL6_BRANA</name>
<organism evidence="2">
    <name type="scientific">Brassica napus</name>
    <name type="common">Rape</name>
    <dbReference type="NCBI Taxonomy" id="3708"/>
    <lineage>
        <taxon>Eukaryota</taxon>
        <taxon>Viridiplantae</taxon>
        <taxon>Streptophyta</taxon>
        <taxon>Embryophyta</taxon>
        <taxon>Tracheophyta</taxon>
        <taxon>Spermatophyta</taxon>
        <taxon>Magnoliopsida</taxon>
        <taxon>eudicotyledons</taxon>
        <taxon>Gunneridae</taxon>
        <taxon>Pentapetalae</taxon>
        <taxon>rosids</taxon>
        <taxon>malvids</taxon>
        <taxon>Brassicales</taxon>
        <taxon>Brassicaceae</taxon>
        <taxon>Brassiceae</taxon>
        <taxon>Brassica</taxon>
    </lineage>
</organism>
<protein>
    <submittedName>
        <fullName evidence="2">(rape) hypothetical protein</fullName>
    </submittedName>
</protein>
<dbReference type="EMBL" id="HG994366">
    <property type="protein sequence ID" value="CAF1903160.1"/>
    <property type="molecule type" value="Genomic_DNA"/>
</dbReference>
<feature type="region of interest" description="Disordered" evidence="1">
    <location>
        <begin position="40"/>
        <end position="62"/>
    </location>
</feature>
<sequence length="62" mass="6606">MEHVVPPMLDRNSCFSVSSVTTGYNFCIPVEIARICWSTSSSSGAPGRKPGASVDACSELLR</sequence>
<accession>A0A816JZL6</accession>
<dbReference type="AlphaFoldDB" id="A0A816JZL6"/>
<proteinExistence type="predicted"/>
<evidence type="ECO:0000313" key="2">
    <source>
        <dbReference type="EMBL" id="CAF1903160.1"/>
    </source>
</evidence>
<reference evidence="2" key="1">
    <citation type="submission" date="2021-01" db="EMBL/GenBank/DDBJ databases">
        <authorList>
            <consortium name="Genoscope - CEA"/>
            <person name="William W."/>
        </authorList>
    </citation>
    <scope>NUCLEOTIDE SEQUENCE</scope>
</reference>
<gene>
    <name evidence="2" type="ORF">DARMORV10_C02P23360.1</name>
</gene>
<evidence type="ECO:0000256" key="1">
    <source>
        <dbReference type="SAM" id="MobiDB-lite"/>
    </source>
</evidence>